<sequence>MSSQKVIDAMSDEFVRRIEMRIGGKAFNRTNGIRLATTTTTTTTSIQTSGAVLRRGTAQVLNQQQQQQQQQRTTRKDV</sequence>
<comment type="caution">
    <text evidence="2">The sequence shown here is derived from an EMBL/GenBank/DDBJ whole genome shotgun (WGS) entry which is preliminary data.</text>
</comment>
<evidence type="ECO:0000256" key="1">
    <source>
        <dbReference type="SAM" id="MobiDB-lite"/>
    </source>
</evidence>
<protein>
    <submittedName>
        <fullName evidence="2">Uncharacterized protein</fullName>
    </submittedName>
</protein>
<accession>A0A9P0L9I3</accession>
<keyword evidence="3" id="KW-1185">Reference proteome</keyword>
<name>A0A9P0L9I3_ACAOB</name>
<evidence type="ECO:0000313" key="3">
    <source>
        <dbReference type="Proteomes" id="UP001152888"/>
    </source>
</evidence>
<reference evidence="2" key="1">
    <citation type="submission" date="2022-03" db="EMBL/GenBank/DDBJ databases">
        <authorList>
            <person name="Sayadi A."/>
        </authorList>
    </citation>
    <scope>NUCLEOTIDE SEQUENCE</scope>
</reference>
<evidence type="ECO:0000313" key="2">
    <source>
        <dbReference type="EMBL" id="CAH1986906.1"/>
    </source>
</evidence>
<dbReference type="AlphaFoldDB" id="A0A9P0L9I3"/>
<gene>
    <name evidence="2" type="ORF">ACAOBT_LOCUS17521</name>
</gene>
<proteinExistence type="predicted"/>
<dbReference type="Proteomes" id="UP001152888">
    <property type="component" value="Unassembled WGS sequence"/>
</dbReference>
<dbReference type="EMBL" id="CAKOFQ010007008">
    <property type="protein sequence ID" value="CAH1986906.1"/>
    <property type="molecule type" value="Genomic_DNA"/>
</dbReference>
<organism evidence="2 3">
    <name type="scientific">Acanthoscelides obtectus</name>
    <name type="common">Bean weevil</name>
    <name type="synonym">Bruchus obtectus</name>
    <dbReference type="NCBI Taxonomy" id="200917"/>
    <lineage>
        <taxon>Eukaryota</taxon>
        <taxon>Metazoa</taxon>
        <taxon>Ecdysozoa</taxon>
        <taxon>Arthropoda</taxon>
        <taxon>Hexapoda</taxon>
        <taxon>Insecta</taxon>
        <taxon>Pterygota</taxon>
        <taxon>Neoptera</taxon>
        <taxon>Endopterygota</taxon>
        <taxon>Coleoptera</taxon>
        <taxon>Polyphaga</taxon>
        <taxon>Cucujiformia</taxon>
        <taxon>Chrysomeloidea</taxon>
        <taxon>Chrysomelidae</taxon>
        <taxon>Bruchinae</taxon>
        <taxon>Bruchini</taxon>
        <taxon>Acanthoscelides</taxon>
    </lineage>
</organism>
<feature type="region of interest" description="Disordered" evidence="1">
    <location>
        <begin position="57"/>
        <end position="78"/>
    </location>
</feature>